<evidence type="ECO:0000256" key="1">
    <source>
        <dbReference type="SAM" id="MobiDB-lite"/>
    </source>
</evidence>
<dbReference type="Proteomes" id="UP000034081">
    <property type="component" value="Unassembled WGS sequence"/>
</dbReference>
<comment type="caution">
    <text evidence="3">The sequence shown here is derived from an EMBL/GenBank/DDBJ whole genome shotgun (WGS) entry which is preliminary data.</text>
</comment>
<dbReference type="EMBL" id="LBVL01000021">
    <property type="protein sequence ID" value="KKQ84221.1"/>
    <property type="molecule type" value="Genomic_DNA"/>
</dbReference>
<proteinExistence type="predicted"/>
<evidence type="ECO:0000256" key="2">
    <source>
        <dbReference type="SAM" id="Phobius"/>
    </source>
</evidence>
<dbReference type="AlphaFoldDB" id="A0A0G0P4J2"/>
<protein>
    <submittedName>
        <fullName evidence="3">Uncharacterized protein</fullName>
    </submittedName>
</protein>
<evidence type="ECO:0000313" key="4">
    <source>
        <dbReference type="Proteomes" id="UP000034081"/>
    </source>
</evidence>
<keyword evidence="2" id="KW-0812">Transmembrane</keyword>
<accession>A0A0G0P4J2</accession>
<feature type="region of interest" description="Disordered" evidence="1">
    <location>
        <begin position="1"/>
        <end position="37"/>
    </location>
</feature>
<organism evidence="3 4">
    <name type="scientific">Candidatus Woesebacteria bacterium GW2011_GWB1_38_8</name>
    <dbReference type="NCBI Taxonomy" id="1618570"/>
    <lineage>
        <taxon>Bacteria</taxon>
        <taxon>Candidatus Woeseibacteriota</taxon>
    </lineage>
</organism>
<reference evidence="3 4" key="1">
    <citation type="journal article" date="2015" name="Nature">
        <title>rRNA introns, odd ribosomes, and small enigmatic genomes across a large radiation of phyla.</title>
        <authorList>
            <person name="Brown C.T."/>
            <person name="Hug L.A."/>
            <person name="Thomas B.C."/>
            <person name="Sharon I."/>
            <person name="Castelle C.J."/>
            <person name="Singh A."/>
            <person name="Wilkins M.J."/>
            <person name="Williams K.H."/>
            <person name="Banfield J.F."/>
        </authorList>
    </citation>
    <scope>NUCLEOTIDE SEQUENCE [LARGE SCALE GENOMIC DNA]</scope>
</reference>
<gene>
    <name evidence="3" type="ORF">UT08_C0021G0003</name>
</gene>
<sequence length="92" mass="10472">MSERGEDFSGNGRERFDPTESVVEIKPEGTPPQQYFDASNTITRTGYRNWMFYCCCIPAGTLCLASILIPYIAERNPEEFSQALQTLKELIK</sequence>
<keyword evidence="2" id="KW-0472">Membrane</keyword>
<evidence type="ECO:0000313" key="3">
    <source>
        <dbReference type="EMBL" id="KKQ84221.1"/>
    </source>
</evidence>
<name>A0A0G0P4J2_9BACT</name>
<feature type="transmembrane region" description="Helical" evidence="2">
    <location>
        <begin position="50"/>
        <end position="73"/>
    </location>
</feature>
<keyword evidence="2" id="KW-1133">Transmembrane helix</keyword>
<feature type="compositionally biased region" description="Basic and acidic residues" evidence="1">
    <location>
        <begin position="1"/>
        <end position="27"/>
    </location>
</feature>